<sequence length="151" mass="17850">MEVMRKFQWREFAFFYSLTTTRKGRKCYYVQKELSNVQNLYSDIEIVLKRQIDEADSKTMRKLLSSGKSRARIFLVCLETGYQKRQFMKSAVLENMVTEEYVYVYVETSRSHFGKVPFWIDDGSENDGMDAIIKEASKRILIVDLRPLNLT</sequence>
<dbReference type="Pfam" id="PF01094">
    <property type="entry name" value="ANF_receptor"/>
    <property type="match status" value="1"/>
</dbReference>
<gene>
    <name evidence="6" type="ORF">AB6A40_011635</name>
</gene>
<feature type="non-terminal residue" evidence="6">
    <location>
        <position position="151"/>
    </location>
</feature>
<dbReference type="InterPro" id="IPR001828">
    <property type="entry name" value="ANF_lig-bd_rcpt"/>
</dbReference>
<evidence type="ECO:0000256" key="1">
    <source>
        <dbReference type="ARBA" id="ARBA00004370"/>
    </source>
</evidence>
<dbReference type="InterPro" id="IPR028082">
    <property type="entry name" value="Peripla_BP_I"/>
</dbReference>
<proteinExistence type="predicted"/>
<evidence type="ECO:0000256" key="2">
    <source>
        <dbReference type="ARBA" id="ARBA00022692"/>
    </source>
</evidence>
<keyword evidence="4" id="KW-0472">Membrane</keyword>
<name>A0ABD6F3B0_9BILA</name>
<dbReference type="SUPFAM" id="SSF53822">
    <property type="entry name" value="Periplasmic binding protein-like I"/>
    <property type="match status" value="1"/>
</dbReference>
<evidence type="ECO:0000256" key="4">
    <source>
        <dbReference type="ARBA" id="ARBA00023136"/>
    </source>
</evidence>
<comment type="subcellular location">
    <subcellularLocation>
        <location evidence="1">Membrane</location>
    </subcellularLocation>
</comment>
<comment type="caution">
    <text evidence="6">The sequence shown here is derived from an EMBL/GenBank/DDBJ whole genome shotgun (WGS) entry which is preliminary data.</text>
</comment>
<dbReference type="GO" id="GO:0016020">
    <property type="term" value="C:membrane"/>
    <property type="evidence" value="ECO:0007669"/>
    <property type="project" value="UniProtKB-SubCell"/>
</dbReference>
<dbReference type="AlphaFoldDB" id="A0ABD6F3B0"/>
<feature type="domain" description="Receptor ligand binding region" evidence="5">
    <location>
        <begin position="2"/>
        <end position="110"/>
    </location>
</feature>
<evidence type="ECO:0000313" key="6">
    <source>
        <dbReference type="EMBL" id="MFH4984926.1"/>
    </source>
</evidence>
<protein>
    <recommendedName>
        <fullName evidence="5">Receptor ligand binding region domain-containing protein</fullName>
    </recommendedName>
</protein>
<organism evidence="6 7">
    <name type="scientific">Gnathostoma spinigerum</name>
    <dbReference type="NCBI Taxonomy" id="75299"/>
    <lineage>
        <taxon>Eukaryota</taxon>
        <taxon>Metazoa</taxon>
        <taxon>Ecdysozoa</taxon>
        <taxon>Nematoda</taxon>
        <taxon>Chromadorea</taxon>
        <taxon>Rhabditida</taxon>
        <taxon>Spirurina</taxon>
        <taxon>Gnathostomatomorpha</taxon>
        <taxon>Gnathostomatoidea</taxon>
        <taxon>Gnathostomatidae</taxon>
        <taxon>Gnathostoma</taxon>
    </lineage>
</organism>
<keyword evidence="3" id="KW-1133">Transmembrane helix</keyword>
<evidence type="ECO:0000256" key="3">
    <source>
        <dbReference type="ARBA" id="ARBA00022989"/>
    </source>
</evidence>
<dbReference type="Gene3D" id="3.40.50.2300">
    <property type="match status" value="1"/>
</dbReference>
<dbReference type="EMBL" id="JBGFUD010023601">
    <property type="protein sequence ID" value="MFH4984926.1"/>
    <property type="molecule type" value="Genomic_DNA"/>
</dbReference>
<evidence type="ECO:0000259" key="5">
    <source>
        <dbReference type="Pfam" id="PF01094"/>
    </source>
</evidence>
<dbReference type="Proteomes" id="UP001608902">
    <property type="component" value="Unassembled WGS sequence"/>
</dbReference>
<keyword evidence="7" id="KW-1185">Reference proteome</keyword>
<evidence type="ECO:0000313" key="7">
    <source>
        <dbReference type="Proteomes" id="UP001608902"/>
    </source>
</evidence>
<reference evidence="6 7" key="1">
    <citation type="submission" date="2024-08" db="EMBL/GenBank/DDBJ databases">
        <title>Gnathostoma spinigerum genome.</title>
        <authorList>
            <person name="Gonzalez-Bertolin B."/>
            <person name="Monzon S."/>
            <person name="Zaballos A."/>
            <person name="Jimenez P."/>
            <person name="Dekumyoy P."/>
            <person name="Varona S."/>
            <person name="Cuesta I."/>
            <person name="Sumanam S."/>
            <person name="Adisakwattana P."/>
            <person name="Gasser R.B."/>
            <person name="Hernandez-Gonzalez A."/>
            <person name="Young N.D."/>
            <person name="Perteguer M.J."/>
        </authorList>
    </citation>
    <scope>NUCLEOTIDE SEQUENCE [LARGE SCALE GENOMIC DNA]</scope>
    <source>
        <strain evidence="6">AL3</strain>
        <tissue evidence="6">Liver</tissue>
    </source>
</reference>
<accession>A0ABD6F3B0</accession>
<keyword evidence="2" id="KW-0812">Transmembrane</keyword>